<evidence type="ECO:0000313" key="2">
    <source>
        <dbReference type="Proteomes" id="UP001172386"/>
    </source>
</evidence>
<keyword evidence="2" id="KW-1185">Reference proteome</keyword>
<proteinExistence type="predicted"/>
<accession>A0ACC3AJU8</accession>
<protein>
    <submittedName>
        <fullName evidence="1">Uncharacterized protein</fullName>
    </submittedName>
</protein>
<dbReference type="Proteomes" id="UP001172386">
    <property type="component" value="Unassembled WGS sequence"/>
</dbReference>
<evidence type="ECO:0000313" key="1">
    <source>
        <dbReference type="EMBL" id="KAJ9663836.1"/>
    </source>
</evidence>
<sequence>MQTYTAQQLLSPDNTNVLEEVILVLAHSFIEDPHTKWLFFNHTRSQYIAALPSYFRVVVKVALLSDASVTVVRDDPLTPPKSSSIQTQKQDLAGARIKAVGIIIPPHGNKTFDSPLTGVRASALTLPFTCGLVTTWRLLVHFVPALKAMQDRIYPPTDLSSSSQEHFFWHIMFLATHPDAQGQGLGTKLLREYQKVVTQVVETSDKQEGEAASLYLEASSVSSKRLYSRVGFRDRDTMVYGTLGEGDDVRVDEEGRVIGGRQFGMTWTP</sequence>
<gene>
    <name evidence="1" type="ORF">H2198_000596</name>
</gene>
<dbReference type="EMBL" id="JAPDRQ010000006">
    <property type="protein sequence ID" value="KAJ9663836.1"/>
    <property type="molecule type" value="Genomic_DNA"/>
</dbReference>
<reference evidence="1" key="1">
    <citation type="submission" date="2022-10" db="EMBL/GenBank/DDBJ databases">
        <title>Culturing micro-colonial fungi from biological soil crusts in the Mojave desert and describing Neophaeococcomyces mojavensis, and introducing the new genera and species Taxawa tesnikishii.</title>
        <authorList>
            <person name="Kurbessoian T."/>
            <person name="Stajich J.E."/>
        </authorList>
    </citation>
    <scope>NUCLEOTIDE SEQUENCE</scope>
    <source>
        <strain evidence="1">JES_112</strain>
    </source>
</reference>
<comment type="caution">
    <text evidence="1">The sequence shown here is derived from an EMBL/GenBank/DDBJ whole genome shotgun (WGS) entry which is preliminary data.</text>
</comment>
<name>A0ACC3AJU8_9EURO</name>
<organism evidence="1 2">
    <name type="scientific">Neophaeococcomyces mojaviensis</name>
    <dbReference type="NCBI Taxonomy" id="3383035"/>
    <lineage>
        <taxon>Eukaryota</taxon>
        <taxon>Fungi</taxon>
        <taxon>Dikarya</taxon>
        <taxon>Ascomycota</taxon>
        <taxon>Pezizomycotina</taxon>
        <taxon>Eurotiomycetes</taxon>
        <taxon>Chaetothyriomycetidae</taxon>
        <taxon>Chaetothyriales</taxon>
        <taxon>Chaetothyriales incertae sedis</taxon>
        <taxon>Neophaeococcomyces</taxon>
    </lineage>
</organism>